<dbReference type="PANTHER" id="PTHR34203:SF15">
    <property type="entry name" value="SLL1173 PROTEIN"/>
    <property type="match status" value="1"/>
</dbReference>
<keyword evidence="2" id="KW-0489">Methyltransferase</keyword>
<dbReference type="Gene3D" id="3.40.50.150">
    <property type="entry name" value="Vaccinia Virus protein VP39"/>
    <property type="match status" value="1"/>
</dbReference>
<dbReference type="EMBL" id="VSIY01000013">
    <property type="protein sequence ID" value="TYB80568.1"/>
    <property type="molecule type" value="Genomic_DNA"/>
</dbReference>
<accession>A0A5D0RIQ6</accession>
<sequence>MPRRGQSGGKVASFELDGIKLRVPGHALNDSLRRALESGKYEWNESAAIRRHAKPGDKVLDIGAGAGYVSALAARAVGGDNVVAVEASPVMLEVLRQNLDGNGAAAAQLIHGAVVDDRFDADTVSFLVRDAFWASTIAGADAPRDKLAEVPALRLSALLEEHQPSVVIMDVEGGELQLSQQAWPDCVRLVIMEIHTMVYPPSGVRAIFDGMSRNDMTYMPWGTQGEVVVFQRVHE</sequence>
<comment type="caution">
    <text evidence="2">The sequence shown here is derived from an EMBL/GenBank/DDBJ whole genome shotgun (WGS) entry which is preliminary data.</text>
</comment>
<dbReference type="CDD" id="cd02440">
    <property type="entry name" value="AdoMet_MTases"/>
    <property type="match status" value="1"/>
</dbReference>
<keyword evidence="3" id="KW-1185">Reference proteome</keyword>
<dbReference type="InterPro" id="IPR052514">
    <property type="entry name" value="SAM-dependent_MTase"/>
</dbReference>
<keyword evidence="2" id="KW-0808">Transferase</keyword>
<organism evidence="2 3">
    <name type="scientific">Maritimibacter fusiformis</name>
    <dbReference type="NCBI Taxonomy" id="2603819"/>
    <lineage>
        <taxon>Bacteria</taxon>
        <taxon>Pseudomonadati</taxon>
        <taxon>Pseudomonadota</taxon>
        <taxon>Alphaproteobacteria</taxon>
        <taxon>Rhodobacterales</taxon>
        <taxon>Roseobacteraceae</taxon>
        <taxon>Maritimibacter</taxon>
    </lineage>
</organism>
<reference evidence="2 3" key="1">
    <citation type="submission" date="2019-08" db="EMBL/GenBank/DDBJ databases">
        <title>Identification of a novel species of the genus Boseongicola.</title>
        <authorList>
            <person name="Zhang X.-Q."/>
        </authorList>
    </citation>
    <scope>NUCLEOTIDE SEQUENCE [LARGE SCALE GENOMIC DNA]</scope>
    <source>
        <strain evidence="2 3">HY14</strain>
    </source>
</reference>
<dbReference type="AlphaFoldDB" id="A0A5D0RIQ6"/>
<evidence type="ECO:0000313" key="2">
    <source>
        <dbReference type="EMBL" id="TYB80568.1"/>
    </source>
</evidence>
<dbReference type="Pfam" id="PF13649">
    <property type="entry name" value="Methyltransf_25"/>
    <property type="match status" value="1"/>
</dbReference>
<evidence type="ECO:0000259" key="1">
    <source>
        <dbReference type="Pfam" id="PF13649"/>
    </source>
</evidence>
<dbReference type="InterPro" id="IPR006342">
    <property type="entry name" value="FkbM_mtfrase"/>
</dbReference>
<proteinExistence type="predicted"/>
<name>A0A5D0RIQ6_9RHOB</name>
<dbReference type="InterPro" id="IPR029063">
    <property type="entry name" value="SAM-dependent_MTases_sf"/>
</dbReference>
<dbReference type="InterPro" id="IPR041698">
    <property type="entry name" value="Methyltransf_25"/>
</dbReference>
<feature type="domain" description="Methyltransferase" evidence="1">
    <location>
        <begin position="59"/>
        <end position="127"/>
    </location>
</feature>
<dbReference type="GO" id="GO:0032259">
    <property type="term" value="P:methylation"/>
    <property type="evidence" value="ECO:0007669"/>
    <property type="project" value="UniProtKB-KW"/>
</dbReference>
<dbReference type="GO" id="GO:0008168">
    <property type="term" value="F:methyltransferase activity"/>
    <property type="evidence" value="ECO:0007669"/>
    <property type="project" value="UniProtKB-KW"/>
</dbReference>
<protein>
    <submittedName>
        <fullName evidence="2">FkbM family methyltransferase</fullName>
    </submittedName>
</protein>
<dbReference type="PANTHER" id="PTHR34203">
    <property type="entry name" value="METHYLTRANSFERASE, FKBM FAMILY PROTEIN"/>
    <property type="match status" value="1"/>
</dbReference>
<gene>
    <name evidence="2" type="ORF">FVF75_13095</name>
</gene>
<dbReference type="Proteomes" id="UP000322080">
    <property type="component" value="Unassembled WGS sequence"/>
</dbReference>
<dbReference type="NCBIfam" id="TIGR01444">
    <property type="entry name" value="fkbM_fam"/>
    <property type="match status" value="1"/>
</dbReference>
<dbReference type="SUPFAM" id="SSF53335">
    <property type="entry name" value="S-adenosyl-L-methionine-dependent methyltransferases"/>
    <property type="match status" value="1"/>
</dbReference>
<evidence type="ECO:0000313" key="3">
    <source>
        <dbReference type="Proteomes" id="UP000322080"/>
    </source>
</evidence>